<evidence type="ECO:0000313" key="5">
    <source>
        <dbReference type="Proteomes" id="UP001165122"/>
    </source>
</evidence>
<dbReference type="Gene3D" id="2.10.50.10">
    <property type="entry name" value="Tumor Necrosis Factor Receptor, subunit A, domain 2"/>
    <property type="match status" value="1"/>
</dbReference>
<feature type="transmembrane region" description="Helical" evidence="3">
    <location>
        <begin position="479"/>
        <end position="500"/>
    </location>
</feature>
<feature type="coiled-coil region" evidence="1">
    <location>
        <begin position="591"/>
        <end position="618"/>
    </location>
</feature>
<organism evidence="4 5">
    <name type="scientific">Triparma laevis f. longispina</name>
    <dbReference type="NCBI Taxonomy" id="1714387"/>
    <lineage>
        <taxon>Eukaryota</taxon>
        <taxon>Sar</taxon>
        <taxon>Stramenopiles</taxon>
        <taxon>Ochrophyta</taxon>
        <taxon>Bolidophyceae</taxon>
        <taxon>Parmales</taxon>
        <taxon>Triparmaceae</taxon>
        <taxon>Triparma</taxon>
    </lineage>
</organism>
<feature type="transmembrane region" description="Helical" evidence="3">
    <location>
        <begin position="668"/>
        <end position="689"/>
    </location>
</feature>
<feature type="region of interest" description="Disordered" evidence="2">
    <location>
        <begin position="376"/>
        <end position="397"/>
    </location>
</feature>
<keyword evidence="3" id="KW-0812">Transmembrane</keyword>
<evidence type="ECO:0000256" key="2">
    <source>
        <dbReference type="SAM" id="MobiDB-lite"/>
    </source>
</evidence>
<feature type="transmembrane region" description="Helical" evidence="3">
    <location>
        <begin position="701"/>
        <end position="717"/>
    </location>
</feature>
<evidence type="ECO:0000313" key="4">
    <source>
        <dbReference type="EMBL" id="GMH72720.1"/>
    </source>
</evidence>
<proteinExistence type="predicted"/>
<comment type="caution">
    <text evidence="4">The sequence shown here is derived from an EMBL/GenBank/DDBJ whole genome shotgun (WGS) entry which is preliminary data.</text>
</comment>
<feature type="transmembrane region" description="Helical" evidence="3">
    <location>
        <begin position="564"/>
        <end position="585"/>
    </location>
</feature>
<gene>
    <name evidence="4" type="ORF">TrLO_g6008</name>
</gene>
<name>A0A9W7AMQ1_9STRA</name>
<keyword evidence="5" id="KW-1185">Reference proteome</keyword>
<protein>
    <recommendedName>
        <fullName evidence="6">Tyrosine-protein kinase ephrin type A/B receptor-like domain-containing protein</fullName>
    </recommendedName>
</protein>
<dbReference type="EMBL" id="BRXW01000659">
    <property type="protein sequence ID" value="GMH72720.1"/>
    <property type="molecule type" value="Genomic_DNA"/>
</dbReference>
<evidence type="ECO:0008006" key="6">
    <source>
        <dbReference type="Google" id="ProtNLM"/>
    </source>
</evidence>
<dbReference type="OrthoDB" id="5950997at2759"/>
<evidence type="ECO:0000256" key="1">
    <source>
        <dbReference type="SAM" id="Coils"/>
    </source>
</evidence>
<feature type="transmembrane region" description="Helical" evidence="3">
    <location>
        <begin position="349"/>
        <end position="370"/>
    </location>
</feature>
<keyword evidence="3" id="KW-1133">Transmembrane helix</keyword>
<sequence>MNATGNGCAVCPNGKYSNPSITSCSKCDETPGYVSLANGTGAAACEYCSLGFYADQASHTCKECEIDTCSIGGVNECFICPSGGTENTKTATTCIPCPPGTITNGTKCHECEKGKSGEFGTSSCTLCAAGHYSQPGSSYCEQCLTGKYYDDPSNECKLCLSGKFTATGGVGIGECNACEKGSYSSILGASTCYTCAPGKHANADQTECLLYPAGKFSGVAASKCDDVCEKGKMAPPPRAVASVPLATTVELNEKFCGKVPEGVEMTVDAFTVKNLEVKPGFWWTNASNSMILPCVAEEQCVGCSDPEKQCKEGHGGPLCAVCLEDFASTGSDMFLKCSICEGGDASTTIVVGFGAFFLVIFLMIGLACCYSRSSKKTTEDDEDDHADPSNNDSLDRFSDANKKVSKIDGLYSLYAKARPYGKILLSYLQIIGGLSSNLDIAFPPMFTTLMSVVSSVVNVEFLNMMPLGFVMNSNFHHTLVVYTLAPLFIGGAMMISYVTLKRRGKVEASNSVFGWISFLILSSFGMKLFSTFRCRKFDRGYGSYLMVDYSVDYASEEHKFYEKYAMGFILVYVVGIPSMYAHLLWKNKKLLDSGQKQLEQEHGEAEALKRALEKRKSNEEKHPQLKSLLFLYELYEPKYFWFEIFDVVRKQMLTGGLVVLGSRTLSKIIISILICLLSMRVFAGCKPYIKDRIDVFSEMSQWQIFLVMFATLLIRIAQMSEEFEIHNKTAFAIILSGAQAVAPAVIIVTFLIKGQEMGTAVVREVAKSISKVKDFEEEEEKPKKKKKNGGAIVGALEIVVHQEG</sequence>
<reference evidence="5" key="1">
    <citation type="journal article" date="2023" name="Commun. Biol.">
        <title>Genome analysis of Parmales, the sister group of diatoms, reveals the evolutionary specialization of diatoms from phago-mixotrophs to photoautotrophs.</title>
        <authorList>
            <person name="Ban H."/>
            <person name="Sato S."/>
            <person name="Yoshikawa S."/>
            <person name="Yamada K."/>
            <person name="Nakamura Y."/>
            <person name="Ichinomiya M."/>
            <person name="Sato N."/>
            <person name="Blanc-Mathieu R."/>
            <person name="Endo H."/>
            <person name="Kuwata A."/>
            <person name="Ogata H."/>
        </authorList>
    </citation>
    <scope>NUCLEOTIDE SEQUENCE [LARGE SCALE GENOMIC DNA]</scope>
    <source>
        <strain evidence="5">NIES 3700</strain>
    </source>
</reference>
<dbReference type="InterPro" id="IPR009030">
    <property type="entry name" value="Growth_fac_rcpt_cys_sf"/>
</dbReference>
<keyword evidence="1" id="KW-0175">Coiled coil</keyword>
<evidence type="ECO:0000256" key="3">
    <source>
        <dbReference type="SAM" id="Phobius"/>
    </source>
</evidence>
<dbReference type="PANTHER" id="PTHR11319:SF35">
    <property type="entry name" value="OUTER MEMBRANE PROTEIN PMPC-RELATED"/>
    <property type="match status" value="1"/>
</dbReference>
<dbReference type="SUPFAM" id="SSF57184">
    <property type="entry name" value="Growth factor receptor domain"/>
    <property type="match status" value="1"/>
</dbReference>
<feature type="transmembrane region" description="Helical" evidence="3">
    <location>
        <begin position="729"/>
        <end position="752"/>
    </location>
</feature>
<dbReference type="PANTHER" id="PTHR11319">
    <property type="entry name" value="G PROTEIN-COUPLED RECEPTOR-RELATED"/>
    <property type="match status" value="1"/>
</dbReference>
<dbReference type="Proteomes" id="UP001165122">
    <property type="component" value="Unassembled WGS sequence"/>
</dbReference>
<dbReference type="SMART" id="SM01411">
    <property type="entry name" value="Ephrin_rec_like"/>
    <property type="match status" value="4"/>
</dbReference>
<dbReference type="AlphaFoldDB" id="A0A9W7AMQ1"/>
<feature type="transmembrane region" description="Helical" evidence="3">
    <location>
        <begin position="512"/>
        <end position="532"/>
    </location>
</feature>
<keyword evidence="3" id="KW-0472">Membrane</keyword>
<accession>A0A9W7AMQ1</accession>